<accession>A0A2A2F3M6</accession>
<feature type="compositionally biased region" description="Basic and acidic residues" evidence="1">
    <location>
        <begin position="50"/>
        <end position="81"/>
    </location>
</feature>
<protein>
    <submittedName>
        <fullName evidence="2">Uncharacterized protein</fullName>
    </submittedName>
</protein>
<evidence type="ECO:0000256" key="1">
    <source>
        <dbReference type="SAM" id="MobiDB-lite"/>
    </source>
</evidence>
<dbReference type="Proteomes" id="UP000217771">
    <property type="component" value="Unassembled WGS sequence"/>
</dbReference>
<organism evidence="2 3">
    <name type="scientific">Halomonas salipaludis</name>
    <dbReference type="NCBI Taxonomy" id="2032625"/>
    <lineage>
        <taxon>Bacteria</taxon>
        <taxon>Pseudomonadati</taxon>
        <taxon>Pseudomonadota</taxon>
        <taxon>Gammaproteobacteria</taxon>
        <taxon>Oceanospirillales</taxon>
        <taxon>Halomonadaceae</taxon>
        <taxon>Halomonas</taxon>
    </lineage>
</organism>
<comment type="caution">
    <text evidence="2">The sequence shown here is derived from an EMBL/GenBank/DDBJ whole genome shotgun (WGS) entry which is preliminary data.</text>
</comment>
<feature type="region of interest" description="Disordered" evidence="1">
    <location>
        <begin position="33"/>
        <end position="81"/>
    </location>
</feature>
<proteinExistence type="predicted"/>
<name>A0A2A2F3M6_9GAMM</name>
<keyword evidence="3" id="KW-1185">Reference proteome</keyword>
<gene>
    <name evidence="2" type="ORF">CK498_02255</name>
</gene>
<feature type="compositionally biased region" description="Low complexity" evidence="1">
    <location>
        <begin position="219"/>
        <end position="230"/>
    </location>
</feature>
<dbReference type="EMBL" id="NSKB01000001">
    <property type="protein sequence ID" value="PAU79212.1"/>
    <property type="molecule type" value="Genomic_DNA"/>
</dbReference>
<reference evidence="2 3" key="1">
    <citation type="submission" date="2017-08" db="EMBL/GenBank/DDBJ databases">
        <title>Halomonas alkalisoli sp. nov., isolated from saline alkaline soil.</title>
        <authorList>
            <person name="Wang D."/>
            <person name="Zhang G."/>
        </authorList>
    </citation>
    <scope>NUCLEOTIDE SEQUENCE [LARGE SCALE GENOMIC DNA]</scope>
    <source>
        <strain evidence="2 3">WRN001</strain>
    </source>
</reference>
<sequence>MAALFAGVVATTAYAEPLFEVNERLADIEARQQAERHAAQSTTRQSEAIAEERQRAADRARAERERLNAEHERRQQEVRQSREQAVSAWENAPRLNDRQAQFINDVFGGVYSQSDEYVAGIGRVSQSMLRVGVEGGRLHMAFANRSLNPVVESIDEENRSFNFRIGGGRLATMQRSPNMAVLTGYNGTQYLYFVRSLAGEDRERLGMPRQGVAAGSGGQPQAAQGARSGSAILTGDQVQQITAMMLDAYRDGRAEEMYRTEMQCWVDVPAGGGQRDVTMEACAVANFAATVIEVANADEQGRRPHAEYDADEAMSRVLSQWSAHGMEESALSERLMQSVDANMNTIVAALEAAGM</sequence>
<evidence type="ECO:0000313" key="2">
    <source>
        <dbReference type="EMBL" id="PAU79212.1"/>
    </source>
</evidence>
<feature type="region of interest" description="Disordered" evidence="1">
    <location>
        <begin position="208"/>
        <end position="230"/>
    </location>
</feature>
<dbReference type="AlphaFoldDB" id="A0A2A2F3M6"/>
<evidence type="ECO:0000313" key="3">
    <source>
        <dbReference type="Proteomes" id="UP000217771"/>
    </source>
</evidence>